<reference evidence="1 2" key="1">
    <citation type="journal article" date="2019" name="Commun. Biol.">
        <title>The bagworm genome reveals a unique fibroin gene that provides high tensile strength.</title>
        <authorList>
            <person name="Kono N."/>
            <person name="Nakamura H."/>
            <person name="Ohtoshi R."/>
            <person name="Tomita M."/>
            <person name="Numata K."/>
            <person name="Arakawa K."/>
        </authorList>
    </citation>
    <scope>NUCLEOTIDE SEQUENCE [LARGE SCALE GENOMIC DNA]</scope>
</reference>
<evidence type="ECO:0000313" key="2">
    <source>
        <dbReference type="Proteomes" id="UP000299102"/>
    </source>
</evidence>
<keyword evidence="2" id="KW-1185">Reference proteome</keyword>
<accession>A0A4C1WIQ4</accession>
<dbReference type="EMBL" id="BGZK01000564">
    <property type="protein sequence ID" value="GBP50382.1"/>
    <property type="molecule type" value="Genomic_DNA"/>
</dbReference>
<sequence length="106" mass="12212">MRVSKDDKLHFEVHSDKKRGIKINDSETKVMMCESSKGLIKCEYGRRSGAPCPRILMNVNAANWRYFMPIRIFQMGSEGFERFIVFLPCTEEGQIFIGKTNTRTGT</sequence>
<evidence type="ECO:0000313" key="1">
    <source>
        <dbReference type="EMBL" id="GBP50382.1"/>
    </source>
</evidence>
<organism evidence="1 2">
    <name type="scientific">Eumeta variegata</name>
    <name type="common">Bagworm moth</name>
    <name type="synonym">Eumeta japonica</name>
    <dbReference type="NCBI Taxonomy" id="151549"/>
    <lineage>
        <taxon>Eukaryota</taxon>
        <taxon>Metazoa</taxon>
        <taxon>Ecdysozoa</taxon>
        <taxon>Arthropoda</taxon>
        <taxon>Hexapoda</taxon>
        <taxon>Insecta</taxon>
        <taxon>Pterygota</taxon>
        <taxon>Neoptera</taxon>
        <taxon>Endopterygota</taxon>
        <taxon>Lepidoptera</taxon>
        <taxon>Glossata</taxon>
        <taxon>Ditrysia</taxon>
        <taxon>Tineoidea</taxon>
        <taxon>Psychidae</taxon>
        <taxon>Oiketicinae</taxon>
        <taxon>Eumeta</taxon>
    </lineage>
</organism>
<gene>
    <name evidence="1" type="ORF">EVAR_32627_1</name>
</gene>
<dbReference type="Proteomes" id="UP000299102">
    <property type="component" value="Unassembled WGS sequence"/>
</dbReference>
<dbReference type="AlphaFoldDB" id="A0A4C1WIQ4"/>
<comment type="caution">
    <text evidence="1">The sequence shown here is derived from an EMBL/GenBank/DDBJ whole genome shotgun (WGS) entry which is preliminary data.</text>
</comment>
<protein>
    <submittedName>
        <fullName evidence="1">Uncharacterized protein</fullName>
    </submittedName>
</protein>
<name>A0A4C1WIQ4_EUMVA</name>
<proteinExistence type="predicted"/>